<dbReference type="EMBL" id="MK977695">
    <property type="protein sequence ID" value="QDF18560.1"/>
    <property type="molecule type" value="Genomic_DNA"/>
</dbReference>
<evidence type="ECO:0000313" key="1">
    <source>
        <dbReference type="EMBL" id="QDF18560.1"/>
    </source>
</evidence>
<protein>
    <submittedName>
        <fullName evidence="1">Uncharacterized protein</fullName>
    </submittedName>
</protein>
<accession>A0A4Y6EIJ4</accession>
<reference evidence="1 2" key="1">
    <citation type="submission" date="2019-05" db="EMBL/GenBank/DDBJ databases">
        <authorList>
            <person name="Pope W.H."/>
            <person name="Garlena R.A."/>
            <person name="Russell D.A."/>
            <person name="Jacobs-Sera D."/>
            <person name="Hatfull G.F."/>
        </authorList>
    </citation>
    <scope>NUCLEOTIDE SEQUENCE [LARGE SCALE GENOMIC DNA]</scope>
</reference>
<sequence>MTAEPRVFVIGPGEFAVEETAYMQDPSGGPMVKMSKYLIGTFDTNGNFVVDKVVPEPGYAWYEIRELLERVEADIKVDEETTRKWYAKGVEWAMSERTRPAEGGIPHIWVDPHGLLIVENGRGRRYAHLQWSDDEGWNWAANMDSLPVDAQPVQYVPTGPEGLQLPEVEVYQGTRRDGPGESYRRNTVDHWFVLDADGDERDLTSYHDLRGDDDALDNAIDAAKRQLAQLLAIQEAEQAKVEAKIDGMAEWIKSLGMDIFDDDIRRIAALIQDRYSVEPRED</sequence>
<organism evidence="1 2">
    <name type="scientific">Gordonia phage Pupper</name>
    <dbReference type="NCBI Taxonomy" id="2571249"/>
    <lineage>
        <taxon>Viruses</taxon>
        <taxon>Duplodnaviria</taxon>
        <taxon>Heunggongvirae</taxon>
        <taxon>Uroviricota</taxon>
        <taxon>Caudoviricetes</taxon>
        <taxon>Puppervirus</taxon>
        <taxon>Puppervirus Pupper</taxon>
    </lineage>
</organism>
<dbReference type="GeneID" id="64766093"/>
<evidence type="ECO:0000313" key="2">
    <source>
        <dbReference type="Proteomes" id="UP000318375"/>
    </source>
</evidence>
<name>A0A4Y6EIJ4_9CAUD</name>
<dbReference type="Proteomes" id="UP000318375">
    <property type="component" value="Segment"/>
</dbReference>
<keyword evidence="2" id="KW-1185">Reference proteome</keyword>
<gene>
    <name evidence="1" type="primary">74</name>
    <name evidence="1" type="ORF">SEA_PUPPER_74</name>
</gene>
<proteinExistence type="predicted"/>
<dbReference type="RefSeq" id="YP_010058862.1">
    <property type="nucleotide sequence ID" value="NC_054723.1"/>
</dbReference>
<dbReference type="KEGG" id="vg:64766093"/>